<accession>A0ABM0MDJ6</accession>
<dbReference type="GeneID" id="102804554"/>
<name>A0ABM0MDJ6_SACKO</name>
<feature type="region of interest" description="Disordered" evidence="3">
    <location>
        <begin position="144"/>
        <end position="207"/>
    </location>
</feature>
<feature type="region of interest" description="Disordered" evidence="3">
    <location>
        <begin position="326"/>
        <end position="360"/>
    </location>
</feature>
<reference evidence="5" key="1">
    <citation type="submission" date="2025-08" db="UniProtKB">
        <authorList>
            <consortium name="RefSeq"/>
        </authorList>
    </citation>
    <scope>IDENTIFICATION</scope>
    <source>
        <tissue evidence="5">Testes</tissue>
    </source>
</reference>
<evidence type="ECO:0000256" key="1">
    <source>
        <dbReference type="ARBA" id="ARBA00004496"/>
    </source>
</evidence>
<organism evidence="4 5">
    <name type="scientific">Saccoglossus kowalevskii</name>
    <name type="common">Acorn worm</name>
    <dbReference type="NCBI Taxonomy" id="10224"/>
    <lineage>
        <taxon>Eukaryota</taxon>
        <taxon>Metazoa</taxon>
        <taxon>Hemichordata</taxon>
        <taxon>Enteropneusta</taxon>
        <taxon>Harrimaniidae</taxon>
        <taxon>Saccoglossus</taxon>
    </lineage>
</organism>
<feature type="compositionally biased region" description="Polar residues" evidence="3">
    <location>
        <begin position="372"/>
        <end position="382"/>
    </location>
</feature>
<proteinExistence type="predicted"/>
<sequence>MSTIKSDGKRVSPIHILSLEKNKTVQIIRPEPEVNIRPPSVSTPPRQDPVITLQQPPNKMTQQTLSPSPMVVPQMGRLTPVSGQKEFLQELAKNNQMPPGRPFSPNLLAFTPQQQQQLLKTMAMNQRSVSPCQELLGTLLKHQQNTLQRSTSPQEFLQVLRPPPSSPRIASPLSYPGNRAASPLPPPSPGLAPSAPPNTPSSIPRVPSPQELVAHTQSIYQQALIKKQLEVQKEKYMAREAARAKSPIPMSQNMHMNMNDKPMQVPVPTCMSTPQRTMLTAFTPTSVIRKMHESKAEQSDKDGPSMAQVQGNNVFTAQQRLKPLDHSMGNVSSQNQLVNNMDGPAGGHQQPPLSPMNHVPHNVPVVKLYQQPSQHMQAPQYKSNQQGPYNQPPPPPSSYNQAPPRRTNRHRLLRISRRHLRHTNRGHLRRINRHRHHHINSHPITSPKFRLLTSNNSLKCRRLINSLVFQKCSSITVQCINLIKTSLEI</sequence>
<feature type="compositionally biased region" description="Polar residues" evidence="3">
    <location>
        <begin position="329"/>
        <end position="339"/>
    </location>
</feature>
<dbReference type="PANTHER" id="PTHR12269">
    <property type="entry name" value="EUKARYOTIC TRANSLATION INITIATION FACTOR 4E TRANSPORTER"/>
    <property type="match status" value="1"/>
</dbReference>
<evidence type="ECO:0000313" key="5">
    <source>
        <dbReference type="RefSeq" id="XP_006818087.1"/>
    </source>
</evidence>
<dbReference type="Proteomes" id="UP000694865">
    <property type="component" value="Unplaced"/>
</dbReference>
<feature type="compositionally biased region" description="Pro residues" evidence="3">
    <location>
        <begin position="183"/>
        <end position="199"/>
    </location>
</feature>
<feature type="compositionally biased region" description="Polar residues" evidence="3">
    <location>
        <begin position="52"/>
        <end position="67"/>
    </location>
</feature>
<dbReference type="PANTHER" id="PTHR12269:SF1">
    <property type="entry name" value="EUKARYOTIC TRANSLATION INITIATION FACTOR 4E TRANSPORTER"/>
    <property type="match status" value="1"/>
</dbReference>
<feature type="compositionally biased region" description="Polar residues" evidence="3">
    <location>
        <begin position="144"/>
        <end position="155"/>
    </location>
</feature>
<evidence type="ECO:0000256" key="2">
    <source>
        <dbReference type="ARBA" id="ARBA00022490"/>
    </source>
</evidence>
<dbReference type="InterPro" id="IPR018862">
    <property type="entry name" value="eIF4E-T"/>
</dbReference>
<dbReference type="RefSeq" id="XP_006818087.1">
    <property type="nucleotide sequence ID" value="XM_006818024.1"/>
</dbReference>
<evidence type="ECO:0000313" key="4">
    <source>
        <dbReference type="Proteomes" id="UP000694865"/>
    </source>
</evidence>
<keyword evidence="4" id="KW-1185">Reference proteome</keyword>
<protein>
    <submittedName>
        <fullName evidence="5">Eukaryotic translation initiation factor 4E transporter-like</fullName>
    </submittedName>
</protein>
<gene>
    <name evidence="5" type="primary">LOC102804554</name>
</gene>
<keyword evidence="2" id="KW-0963">Cytoplasm</keyword>
<feature type="region of interest" description="Disordered" evidence="3">
    <location>
        <begin position="372"/>
        <end position="406"/>
    </location>
</feature>
<feature type="region of interest" description="Disordered" evidence="3">
    <location>
        <begin position="30"/>
        <end position="70"/>
    </location>
</feature>
<evidence type="ECO:0000256" key="3">
    <source>
        <dbReference type="SAM" id="MobiDB-lite"/>
    </source>
</evidence>
<comment type="subcellular location">
    <subcellularLocation>
        <location evidence="1">Cytoplasm</location>
    </subcellularLocation>
</comment>